<keyword evidence="1" id="KW-0812">Transmembrane</keyword>
<organism evidence="2 3">
    <name type="scientific">Streptacidiphilus pinicola</name>
    <dbReference type="NCBI Taxonomy" id="2219663"/>
    <lineage>
        <taxon>Bacteria</taxon>
        <taxon>Bacillati</taxon>
        <taxon>Actinomycetota</taxon>
        <taxon>Actinomycetes</taxon>
        <taxon>Kitasatosporales</taxon>
        <taxon>Streptomycetaceae</taxon>
        <taxon>Streptacidiphilus</taxon>
    </lineage>
</organism>
<proteinExistence type="predicted"/>
<feature type="transmembrane region" description="Helical" evidence="1">
    <location>
        <begin position="58"/>
        <end position="79"/>
    </location>
</feature>
<dbReference type="EMBL" id="QKYN01000128">
    <property type="protein sequence ID" value="RAG82005.1"/>
    <property type="molecule type" value="Genomic_DNA"/>
</dbReference>
<dbReference type="Proteomes" id="UP000248889">
    <property type="component" value="Unassembled WGS sequence"/>
</dbReference>
<protein>
    <submittedName>
        <fullName evidence="2">Uncharacterized protein</fullName>
    </submittedName>
</protein>
<accession>A0A2X0JYH6</accession>
<gene>
    <name evidence="2" type="ORF">DN069_29875</name>
</gene>
<evidence type="ECO:0000313" key="3">
    <source>
        <dbReference type="Proteomes" id="UP000248889"/>
    </source>
</evidence>
<evidence type="ECO:0000313" key="2">
    <source>
        <dbReference type="EMBL" id="RAG82005.1"/>
    </source>
</evidence>
<keyword evidence="1" id="KW-1133">Transmembrane helix</keyword>
<reference evidence="2 3" key="1">
    <citation type="submission" date="2018-06" db="EMBL/GenBank/DDBJ databases">
        <title>Streptacidiphilus pinicola sp. nov., isolated from pine grove soil.</title>
        <authorList>
            <person name="Roh S.G."/>
            <person name="Park S."/>
            <person name="Kim M.-K."/>
            <person name="Yun B.-R."/>
            <person name="Park J."/>
            <person name="Kim M.J."/>
            <person name="Kim Y.S."/>
            <person name="Kim S.B."/>
        </authorList>
    </citation>
    <scope>NUCLEOTIDE SEQUENCE [LARGE SCALE GENOMIC DNA]</scope>
    <source>
        <strain evidence="2 3">MMS16-CNU450</strain>
    </source>
</reference>
<name>A0A2X0JYH6_9ACTN</name>
<keyword evidence="3" id="KW-1185">Reference proteome</keyword>
<keyword evidence="1" id="KW-0472">Membrane</keyword>
<comment type="caution">
    <text evidence="2">The sequence shown here is derived from an EMBL/GenBank/DDBJ whole genome shotgun (WGS) entry which is preliminary data.</text>
</comment>
<evidence type="ECO:0000256" key="1">
    <source>
        <dbReference type="SAM" id="Phobius"/>
    </source>
</evidence>
<dbReference type="AlphaFoldDB" id="A0A2X0JYH6"/>
<sequence>MLGLLVMVLLHQHFFDPGRARGPALALSAAFAGVYLLAPEVVRRSGADVRGWTPAGRIVPAAALWLTALTALWLSMAALRWSSRSWWCRSTSSTCWCCRRRRGCSWAG</sequence>